<organism evidence="2 3">
    <name type="scientific">Wenjunlia vitaminophila</name>
    <name type="common">Streptomyces vitaminophilus</name>
    <dbReference type="NCBI Taxonomy" id="76728"/>
    <lineage>
        <taxon>Bacteria</taxon>
        <taxon>Bacillati</taxon>
        <taxon>Actinomycetota</taxon>
        <taxon>Actinomycetes</taxon>
        <taxon>Kitasatosporales</taxon>
        <taxon>Streptomycetaceae</taxon>
        <taxon>Wenjunlia</taxon>
    </lineage>
</organism>
<protein>
    <submittedName>
        <fullName evidence="2">Alpha-L-glutamate ligase</fullName>
    </submittedName>
</protein>
<accession>A0A0T6LKD3</accession>
<keyword evidence="2" id="KW-0436">Ligase</keyword>
<feature type="domain" description="MvdD-like pre-ATP grasp" evidence="1">
    <location>
        <begin position="2"/>
        <end position="117"/>
    </location>
</feature>
<dbReference type="PANTHER" id="PTHR21621:SF0">
    <property type="entry name" value="BETA-CITRYLGLUTAMATE SYNTHASE B-RELATED"/>
    <property type="match status" value="1"/>
</dbReference>
<dbReference type="Proteomes" id="UP000050867">
    <property type="component" value="Unassembled WGS sequence"/>
</dbReference>
<sequence>MTVLVLTRAMMDATADLVITELSKRGVPVVRLDPADFPQHLAISSRIGPGAQSWEGLWRGRYRDLRLGDVTAVYYRRPGPFRLHDGLSPEDARWAREEALAGFGGVLSALPCIWVNHPYRNAVADIAPYALATAARCGLHVPRTLITNDPQAAREFVAALPGGAAAYKPLAAAGPIGPDGQQSAVWTSRVTVDGLTDAVALTAHLFQEWIDKQHEVRVTAVGNRLFAAEIHAGSPASRIDFRRDYDSLTYRPCEVPDTIAVGVRSLMRALSLRYVALDLLVGHDDTWYLVDVNPGGQFGFIPDLRDPITHALADLLGGTRR</sequence>
<comment type="caution">
    <text evidence="2">The sequence shown here is derived from an EMBL/GenBank/DDBJ whole genome shotgun (WGS) entry which is preliminary data.</text>
</comment>
<name>A0A0T6LKD3_WENVI</name>
<evidence type="ECO:0000313" key="2">
    <source>
        <dbReference type="EMBL" id="KRV46557.1"/>
    </source>
</evidence>
<dbReference type="OrthoDB" id="9794735at2"/>
<evidence type="ECO:0000259" key="1">
    <source>
        <dbReference type="Pfam" id="PF21068"/>
    </source>
</evidence>
<dbReference type="Gene3D" id="3.30.470.20">
    <property type="entry name" value="ATP-grasp fold, B domain"/>
    <property type="match status" value="1"/>
</dbReference>
<dbReference type="PANTHER" id="PTHR21621">
    <property type="entry name" value="RIBOSOMAL PROTEIN S6 MODIFICATION PROTEIN"/>
    <property type="match status" value="1"/>
</dbReference>
<reference evidence="2 3" key="1">
    <citation type="submission" date="2015-10" db="EMBL/GenBank/DDBJ databases">
        <title>Draft genome sequence of pyrrolomycin-producing Streptomyces vitaminophilus.</title>
        <authorList>
            <person name="Graham D.E."/>
            <person name="Mahan K.M."/>
            <person name="Klingeman D.M."/>
            <person name="Hettich R.L."/>
            <person name="Parry R.J."/>
        </authorList>
    </citation>
    <scope>NUCLEOTIDE SEQUENCE [LARGE SCALE GENOMIC DNA]</scope>
    <source>
        <strain evidence="2 3">ATCC 31673</strain>
    </source>
</reference>
<dbReference type="InterPro" id="IPR026449">
    <property type="entry name" value="GRASP_SAV_5884"/>
</dbReference>
<dbReference type="EMBL" id="LLZU01000039">
    <property type="protein sequence ID" value="KRV46557.1"/>
    <property type="molecule type" value="Genomic_DNA"/>
</dbReference>
<proteinExistence type="predicted"/>
<dbReference type="GO" id="GO:0005737">
    <property type="term" value="C:cytoplasm"/>
    <property type="evidence" value="ECO:0007669"/>
    <property type="project" value="TreeGrafter"/>
</dbReference>
<dbReference type="AlphaFoldDB" id="A0A0T6LKD3"/>
<dbReference type="GO" id="GO:0018169">
    <property type="term" value="F:ribosomal S6-glutamic acid ligase activity"/>
    <property type="evidence" value="ECO:0007669"/>
    <property type="project" value="TreeGrafter"/>
</dbReference>
<dbReference type="NCBIfam" id="TIGR04187">
    <property type="entry name" value="GRASP_SAV_5884"/>
    <property type="match status" value="1"/>
</dbReference>
<dbReference type="InterPro" id="IPR048936">
    <property type="entry name" value="MvdD-like_ATPgrasp"/>
</dbReference>
<keyword evidence="3" id="KW-1185">Reference proteome</keyword>
<dbReference type="eggNOG" id="COG0189">
    <property type="taxonomic scope" value="Bacteria"/>
</dbReference>
<dbReference type="SUPFAM" id="SSF56059">
    <property type="entry name" value="Glutathione synthetase ATP-binding domain-like"/>
    <property type="match status" value="1"/>
</dbReference>
<dbReference type="Pfam" id="PF21068">
    <property type="entry name" value="ATPgraspMvdD"/>
    <property type="match status" value="1"/>
</dbReference>
<evidence type="ECO:0000313" key="3">
    <source>
        <dbReference type="Proteomes" id="UP000050867"/>
    </source>
</evidence>
<dbReference type="GO" id="GO:0009432">
    <property type="term" value="P:SOS response"/>
    <property type="evidence" value="ECO:0007669"/>
    <property type="project" value="TreeGrafter"/>
</dbReference>
<gene>
    <name evidence="2" type="ORF">AQ490_11780</name>
</gene>
<dbReference type="RefSeq" id="WP_018385663.1">
    <property type="nucleotide sequence ID" value="NZ_LLZU01000039.1"/>
</dbReference>
<dbReference type="STRING" id="76728.AQ490_11780"/>